<evidence type="ECO:0000256" key="3">
    <source>
        <dbReference type="SAM" id="Phobius"/>
    </source>
</evidence>
<dbReference type="EMBL" id="CP036422">
    <property type="protein sequence ID" value="QFU75248.1"/>
    <property type="molecule type" value="Genomic_DNA"/>
</dbReference>
<evidence type="ECO:0000259" key="4">
    <source>
        <dbReference type="Pfam" id="PF16537"/>
    </source>
</evidence>
<dbReference type="GO" id="GO:0015627">
    <property type="term" value="C:type II protein secretion system complex"/>
    <property type="evidence" value="ECO:0007669"/>
    <property type="project" value="InterPro"/>
</dbReference>
<feature type="region of interest" description="Disordered" evidence="2">
    <location>
        <begin position="75"/>
        <end position="123"/>
    </location>
</feature>
<name>A0A5P9NJV6_9GAMM</name>
<accession>A0A5P9NJV6</accession>
<proteinExistence type="predicted"/>
<dbReference type="AlphaFoldDB" id="A0A5P9NJV6"/>
<evidence type="ECO:0000313" key="5">
    <source>
        <dbReference type="EMBL" id="QFU75248.1"/>
    </source>
</evidence>
<keyword evidence="3" id="KW-0472">Membrane</keyword>
<keyword evidence="1" id="KW-0175">Coiled coil</keyword>
<reference evidence="5 6" key="1">
    <citation type="submission" date="2019-02" db="EMBL/GenBank/DDBJ databases">
        <authorList>
            <person name="Li S.-H."/>
        </authorList>
    </citation>
    <scope>NUCLEOTIDE SEQUENCE [LARGE SCALE GENOMIC DNA]</scope>
    <source>
        <strain evidence="5 6">IMCC14385</strain>
    </source>
</reference>
<keyword evidence="6" id="KW-1185">Reference proteome</keyword>
<protein>
    <recommendedName>
        <fullName evidence="4">Type II secretion system protein GspB C-terminal domain-containing protein</fullName>
    </recommendedName>
</protein>
<evidence type="ECO:0000256" key="1">
    <source>
        <dbReference type="SAM" id="Coils"/>
    </source>
</evidence>
<dbReference type="OrthoDB" id="5432325at2"/>
<feature type="domain" description="Type II secretion system protein GspB C-terminal" evidence="4">
    <location>
        <begin position="210"/>
        <end position="268"/>
    </location>
</feature>
<organism evidence="5 6">
    <name type="scientific">Halioglobus maricola</name>
    <dbReference type="NCBI Taxonomy" id="2601894"/>
    <lineage>
        <taxon>Bacteria</taxon>
        <taxon>Pseudomonadati</taxon>
        <taxon>Pseudomonadota</taxon>
        <taxon>Gammaproteobacteria</taxon>
        <taxon>Cellvibrionales</taxon>
        <taxon>Halieaceae</taxon>
        <taxon>Halioglobus</taxon>
    </lineage>
</organism>
<sequence>MSLILDALNRSRTEQGDVPSIATQHSGELEHDAGQRWALWVALAVALLIIVVLLLDRIGEDAPVAVHDISEAPMAAKPAPVSEPKPEPKPEPGAQPKSEPQPKTLPRPELRLPTAPARTGPAVPALAQQPQAEVSALYAQRESAPNAPTVAAAAEPAPAVDPVVSDSVREDVIDLEAMLELAEDELENARLEEHPAPFLEALSQQVKDDIPTLYYHRHDYSGKPAQSRVTLNGKSIATGGKTNGFKVEEILADSVVLTYGGTTFRLRALNSWVNL</sequence>
<feature type="transmembrane region" description="Helical" evidence="3">
    <location>
        <begin position="37"/>
        <end position="55"/>
    </location>
</feature>
<dbReference type="InterPro" id="IPR032389">
    <property type="entry name" value="GspB_C"/>
</dbReference>
<evidence type="ECO:0000313" key="6">
    <source>
        <dbReference type="Proteomes" id="UP000326287"/>
    </source>
</evidence>
<feature type="coiled-coil region" evidence="1">
    <location>
        <begin position="165"/>
        <end position="192"/>
    </location>
</feature>
<keyword evidence="3" id="KW-0812">Transmembrane</keyword>
<evidence type="ECO:0000256" key="2">
    <source>
        <dbReference type="SAM" id="MobiDB-lite"/>
    </source>
</evidence>
<dbReference type="RefSeq" id="WP_152661354.1">
    <property type="nucleotide sequence ID" value="NZ_CP036422.1"/>
</dbReference>
<dbReference type="Proteomes" id="UP000326287">
    <property type="component" value="Chromosome"/>
</dbReference>
<gene>
    <name evidence="5" type="ORF">EY643_06055</name>
</gene>
<dbReference type="Pfam" id="PF16537">
    <property type="entry name" value="T2SSB"/>
    <property type="match status" value="1"/>
</dbReference>
<dbReference type="KEGG" id="halc:EY643_06055"/>
<keyword evidence="3" id="KW-1133">Transmembrane helix</keyword>